<feature type="domain" description="GH29D-like beta-sandwich" evidence="4">
    <location>
        <begin position="262"/>
        <end position="322"/>
    </location>
</feature>
<dbReference type="Pfam" id="PF14559">
    <property type="entry name" value="TPR_19"/>
    <property type="match status" value="1"/>
</dbReference>
<dbReference type="Gene3D" id="1.25.40.10">
    <property type="entry name" value="Tetratricopeptide repeat domain"/>
    <property type="match status" value="1"/>
</dbReference>
<feature type="compositionally biased region" description="Basic residues" evidence="2">
    <location>
        <begin position="103"/>
        <end position="114"/>
    </location>
</feature>
<dbReference type="Pfam" id="PF13290">
    <property type="entry name" value="CHB_HEX_C_1"/>
    <property type="match status" value="2"/>
</dbReference>
<gene>
    <name evidence="5" type="ORF">ERS852573_00603</name>
</gene>
<feature type="compositionally biased region" description="Basic and acidic residues" evidence="2">
    <location>
        <begin position="61"/>
        <end position="81"/>
    </location>
</feature>
<organism evidence="5 6">
    <name type="scientific">Dorea longicatena</name>
    <dbReference type="NCBI Taxonomy" id="88431"/>
    <lineage>
        <taxon>Bacteria</taxon>
        <taxon>Bacillati</taxon>
        <taxon>Bacillota</taxon>
        <taxon>Clostridia</taxon>
        <taxon>Lachnospirales</taxon>
        <taxon>Lachnospiraceae</taxon>
        <taxon>Dorea</taxon>
    </lineage>
</organism>
<evidence type="ECO:0000259" key="4">
    <source>
        <dbReference type="Pfam" id="PF13290"/>
    </source>
</evidence>
<dbReference type="RefSeq" id="WP_055213634.1">
    <property type="nucleotide sequence ID" value="NZ_CYXO01000002.1"/>
</dbReference>
<evidence type="ECO:0000256" key="2">
    <source>
        <dbReference type="SAM" id="MobiDB-lite"/>
    </source>
</evidence>
<feature type="transmembrane region" description="Helical" evidence="3">
    <location>
        <begin position="122"/>
        <end position="142"/>
    </location>
</feature>
<sequence>MRCRYCGQRIPEGELYCRHCGKEVRIVPDYNPLDDMLTAQIKGAIDSDGYEDEMYYSRPSRNRDAAGRSTTDSRRGNERRSTGVARNNTRNRSRQMNEDERRRRNRERARQKALRKKKKKRALLLALSLLLIIGIVGIFAYMTSYIGAVNKGNKALERNDYTEAEDCFRNAMAKDDTRPEAYTGLSKVYQAQDNTEKAERLFSDALKKQEDNIELYRACIKFYIRSDQKEKIPELLDNATSTITDELPEYVVKTPKFSLDDGEDYDDVQQLKLTAESGNKIYYTKNKKKPTTGSHKYNSPIQIEEGDTTIYAIAVNKAGIPSLPVKKSYTVELPIEDAPAVSPSTGQYSTAQEIEIKVPDGYTAYYTTDKSEPTTSSTKYTGPVEMPEGETIFKAVLVNAKGRVSGITTRNYVLN</sequence>
<evidence type="ECO:0000256" key="1">
    <source>
        <dbReference type="PROSITE-ProRule" id="PRU00339"/>
    </source>
</evidence>
<feature type="repeat" description="TPR" evidence="1">
    <location>
        <begin position="179"/>
        <end position="212"/>
    </location>
</feature>
<dbReference type="InterPro" id="IPR059177">
    <property type="entry name" value="GH29D-like_dom"/>
</dbReference>
<dbReference type="InterPro" id="IPR011990">
    <property type="entry name" value="TPR-like_helical_dom_sf"/>
</dbReference>
<dbReference type="SMART" id="SM00028">
    <property type="entry name" value="TPR"/>
    <property type="match status" value="2"/>
</dbReference>
<dbReference type="AlphaFoldDB" id="A0A173RPV7"/>
<keyword evidence="1" id="KW-0802">TPR repeat</keyword>
<evidence type="ECO:0000313" key="5">
    <source>
        <dbReference type="EMBL" id="CUM79756.1"/>
    </source>
</evidence>
<reference evidence="5 6" key="1">
    <citation type="submission" date="2015-09" db="EMBL/GenBank/DDBJ databases">
        <authorList>
            <consortium name="Pathogen Informatics"/>
        </authorList>
    </citation>
    <scope>NUCLEOTIDE SEQUENCE [LARGE SCALE GENOMIC DNA]</scope>
    <source>
        <strain evidence="5 6">2789STDY5834961</strain>
    </source>
</reference>
<dbReference type="Proteomes" id="UP000095597">
    <property type="component" value="Unassembled WGS sequence"/>
</dbReference>
<dbReference type="PROSITE" id="PS50005">
    <property type="entry name" value="TPR"/>
    <property type="match status" value="1"/>
</dbReference>
<evidence type="ECO:0000313" key="6">
    <source>
        <dbReference type="Proteomes" id="UP000095597"/>
    </source>
</evidence>
<proteinExistence type="predicted"/>
<feature type="domain" description="GH29D-like beta-sandwich" evidence="4">
    <location>
        <begin position="343"/>
        <end position="409"/>
    </location>
</feature>
<dbReference type="InterPro" id="IPR019734">
    <property type="entry name" value="TPR_rpt"/>
</dbReference>
<name>A0A173RPV7_9FIRM</name>
<dbReference type="EMBL" id="CYXO01000002">
    <property type="protein sequence ID" value="CUM79756.1"/>
    <property type="molecule type" value="Genomic_DNA"/>
</dbReference>
<protein>
    <submittedName>
        <fullName evidence="5">Cellulose synthase subunit BcsC</fullName>
    </submittedName>
</protein>
<accession>A0A173RPV7</accession>
<keyword evidence="3" id="KW-0812">Transmembrane</keyword>
<feature type="region of interest" description="Disordered" evidence="2">
    <location>
        <begin position="56"/>
        <end position="114"/>
    </location>
</feature>
<keyword evidence="3" id="KW-1133">Transmembrane helix</keyword>
<dbReference type="SUPFAM" id="SSF48452">
    <property type="entry name" value="TPR-like"/>
    <property type="match status" value="1"/>
</dbReference>
<keyword evidence="3" id="KW-0472">Membrane</keyword>
<evidence type="ECO:0000256" key="3">
    <source>
        <dbReference type="SAM" id="Phobius"/>
    </source>
</evidence>